<dbReference type="AlphaFoldDB" id="E9G3V1"/>
<dbReference type="InParanoid" id="E9G3V1"/>
<gene>
    <name evidence="2" type="ORF">DAPPUDRAFT_98486</name>
</gene>
<dbReference type="HOGENOM" id="CLU_1620719_0_0_1"/>
<name>E9G3V1_DAPPU</name>
<organism evidence="2 3">
    <name type="scientific">Daphnia pulex</name>
    <name type="common">Water flea</name>
    <dbReference type="NCBI Taxonomy" id="6669"/>
    <lineage>
        <taxon>Eukaryota</taxon>
        <taxon>Metazoa</taxon>
        <taxon>Ecdysozoa</taxon>
        <taxon>Arthropoda</taxon>
        <taxon>Crustacea</taxon>
        <taxon>Branchiopoda</taxon>
        <taxon>Diplostraca</taxon>
        <taxon>Cladocera</taxon>
        <taxon>Anomopoda</taxon>
        <taxon>Daphniidae</taxon>
        <taxon>Daphnia</taxon>
    </lineage>
</organism>
<reference evidence="2 3" key="1">
    <citation type="journal article" date="2011" name="Science">
        <title>The ecoresponsive genome of Daphnia pulex.</title>
        <authorList>
            <person name="Colbourne J.K."/>
            <person name="Pfrender M.E."/>
            <person name="Gilbert D."/>
            <person name="Thomas W.K."/>
            <person name="Tucker A."/>
            <person name="Oakley T.H."/>
            <person name="Tokishita S."/>
            <person name="Aerts A."/>
            <person name="Arnold G.J."/>
            <person name="Basu M.K."/>
            <person name="Bauer D.J."/>
            <person name="Caceres C.E."/>
            <person name="Carmel L."/>
            <person name="Casola C."/>
            <person name="Choi J.H."/>
            <person name="Detter J.C."/>
            <person name="Dong Q."/>
            <person name="Dusheyko S."/>
            <person name="Eads B.D."/>
            <person name="Frohlich T."/>
            <person name="Geiler-Samerotte K.A."/>
            <person name="Gerlach D."/>
            <person name="Hatcher P."/>
            <person name="Jogdeo S."/>
            <person name="Krijgsveld J."/>
            <person name="Kriventseva E.V."/>
            <person name="Kultz D."/>
            <person name="Laforsch C."/>
            <person name="Lindquist E."/>
            <person name="Lopez J."/>
            <person name="Manak J.R."/>
            <person name="Muller J."/>
            <person name="Pangilinan J."/>
            <person name="Patwardhan R.P."/>
            <person name="Pitluck S."/>
            <person name="Pritham E.J."/>
            <person name="Rechtsteiner A."/>
            <person name="Rho M."/>
            <person name="Rogozin I.B."/>
            <person name="Sakarya O."/>
            <person name="Salamov A."/>
            <person name="Schaack S."/>
            <person name="Shapiro H."/>
            <person name="Shiga Y."/>
            <person name="Skalitzky C."/>
            <person name="Smith Z."/>
            <person name="Souvorov A."/>
            <person name="Sung W."/>
            <person name="Tang Z."/>
            <person name="Tsuchiya D."/>
            <person name="Tu H."/>
            <person name="Vos H."/>
            <person name="Wang M."/>
            <person name="Wolf Y.I."/>
            <person name="Yamagata H."/>
            <person name="Yamada T."/>
            <person name="Ye Y."/>
            <person name="Shaw J.R."/>
            <person name="Andrews J."/>
            <person name="Crease T.J."/>
            <person name="Tang H."/>
            <person name="Lucas S.M."/>
            <person name="Robertson H.M."/>
            <person name="Bork P."/>
            <person name="Koonin E.V."/>
            <person name="Zdobnov E.M."/>
            <person name="Grigoriev I.V."/>
            <person name="Lynch M."/>
            <person name="Boore J.L."/>
        </authorList>
    </citation>
    <scope>NUCLEOTIDE SEQUENCE [LARGE SCALE GENOMIC DNA]</scope>
</reference>
<dbReference type="EMBL" id="GL732531">
    <property type="protein sequence ID" value="EFX85925.1"/>
    <property type="molecule type" value="Genomic_DNA"/>
</dbReference>
<dbReference type="OrthoDB" id="10488962at2759"/>
<feature type="region of interest" description="Disordered" evidence="1">
    <location>
        <begin position="1"/>
        <end position="101"/>
    </location>
</feature>
<protein>
    <submittedName>
        <fullName evidence="2">Uncharacterized protein</fullName>
    </submittedName>
</protein>
<evidence type="ECO:0000313" key="3">
    <source>
        <dbReference type="Proteomes" id="UP000000305"/>
    </source>
</evidence>
<sequence length="164" mass="18214">MAAVRLDSPAGSVAFRRQQQQATPKMYNNGGWSTLGRSTGRQLQQQQQQPATTTTTTTPNSKTMTLRRHRSRSRSAALHCLSVPELSSDEEEEESVEGVEEEIEDDCYCYADWHQQESYQPALVVYGLNHHQWNSGGGGGRSSTPIKTATLRSALRSSINHYGD</sequence>
<keyword evidence="3" id="KW-1185">Reference proteome</keyword>
<accession>E9G3V1</accession>
<feature type="compositionally biased region" description="Polar residues" evidence="1">
    <location>
        <begin position="30"/>
        <end position="41"/>
    </location>
</feature>
<evidence type="ECO:0000256" key="1">
    <source>
        <dbReference type="SAM" id="MobiDB-lite"/>
    </source>
</evidence>
<evidence type="ECO:0000313" key="2">
    <source>
        <dbReference type="EMBL" id="EFX85925.1"/>
    </source>
</evidence>
<proteinExistence type="predicted"/>
<dbReference type="Proteomes" id="UP000000305">
    <property type="component" value="Unassembled WGS sequence"/>
</dbReference>
<feature type="compositionally biased region" description="Low complexity" evidence="1">
    <location>
        <begin position="42"/>
        <end position="58"/>
    </location>
</feature>
<feature type="compositionally biased region" description="Acidic residues" evidence="1">
    <location>
        <begin position="87"/>
        <end position="101"/>
    </location>
</feature>
<dbReference type="KEGG" id="dpx:DAPPUDRAFT_98486"/>
<feature type="compositionally biased region" description="Low complexity" evidence="1">
    <location>
        <begin position="74"/>
        <end position="86"/>
    </location>
</feature>